<name>A0A0S3S0D8_PHAAN</name>
<evidence type="ECO:0000313" key="1">
    <source>
        <dbReference type="EMBL" id="BAT86309.1"/>
    </source>
</evidence>
<protein>
    <submittedName>
        <fullName evidence="1">Uncharacterized protein</fullName>
    </submittedName>
</protein>
<reference evidence="1 2" key="1">
    <citation type="journal article" date="2015" name="Sci. Rep.">
        <title>The power of single molecule real-time sequencing technology in the de novo assembly of a eukaryotic genome.</title>
        <authorList>
            <person name="Sakai H."/>
            <person name="Naito K."/>
            <person name="Ogiso-Tanaka E."/>
            <person name="Takahashi Y."/>
            <person name="Iseki K."/>
            <person name="Muto C."/>
            <person name="Satou K."/>
            <person name="Teruya K."/>
            <person name="Shiroma A."/>
            <person name="Shimoji M."/>
            <person name="Hirano T."/>
            <person name="Itoh T."/>
            <person name="Kaga A."/>
            <person name="Tomooka N."/>
        </authorList>
    </citation>
    <scope>NUCLEOTIDE SEQUENCE [LARGE SCALE GENOMIC DNA]</scope>
    <source>
        <strain evidence="2">cv. Shumari</strain>
    </source>
</reference>
<evidence type="ECO:0000313" key="2">
    <source>
        <dbReference type="Proteomes" id="UP000291084"/>
    </source>
</evidence>
<dbReference type="AlphaFoldDB" id="A0A0S3S0D8"/>
<organism evidence="1 2">
    <name type="scientific">Vigna angularis var. angularis</name>
    <dbReference type="NCBI Taxonomy" id="157739"/>
    <lineage>
        <taxon>Eukaryota</taxon>
        <taxon>Viridiplantae</taxon>
        <taxon>Streptophyta</taxon>
        <taxon>Embryophyta</taxon>
        <taxon>Tracheophyta</taxon>
        <taxon>Spermatophyta</taxon>
        <taxon>Magnoliopsida</taxon>
        <taxon>eudicotyledons</taxon>
        <taxon>Gunneridae</taxon>
        <taxon>Pentapetalae</taxon>
        <taxon>rosids</taxon>
        <taxon>fabids</taxon>
        <taxon>Fabales</taxon>
        <taxon>Fabaceae</taxon>
        <taxon>Papilionoideae</taxon>
        <taxon>50 kb inversion clade</taxon>
        <taxon>NPAAA clade</taxon>
        <taxon>indigoferoid/millettioid clade</taxon>
        <taxon>Phaseoleae</taxon>
        <taxon>Vigna</taxon>
    </lineage>
</organism>
<dbReference type="EMBL" id="AP015037">
    <property type="protein sequence ID" value="BAT86309.1"/>
    <property type="molecule type" value="Genomic_DNA"/>
</dbReference>
<proteinExistence type="predicted"/>
<keyword evidence="2" id="KW-1185">Reference proteome</keyword>
<gene>
    <name evidence="1" type="primary">Vigan.04G394800</name>
    <name evidence="1" type="ORF">VIGAN_04394800</name>
</gene>
<feature type="non-terminal residue" evidence="1">
    <location>
        <position position="1"/>
    </location>
</feature>
<accession>A0A0S3S0D8</accession>
<dbReference type="Proteomes" id="UP000291084">
    <property type="component" value="Chromosome 4"/>
</dbReference>
<sequence>FLIVHWIGWHILELMPQTEILSEANWKVYQILSLALNKHNNNDKFRLLYGKGTRIMRKISLYLKSQVFPA</sequence>